<dbReference type="NCBIfam" id="TIGR04345">
    <property type="entry name" value="ovoA_Cterm"/>
    <property type="match status" value="1"/>
</dbReference>
<dbReference type="SUPFAM" id="SSF53335">
    <property type="entry name" value="S-adenosyl-L-methionine-dependent methyltransferases"/>
    <property type="match status" value="1"/>
</dbReference>
<evidence type="ECO:0000313" key="8">
    <source>
        <dbReference type="Proteomes" id="UP000690515"/>
    </source>
</evidence>
<comment type="caution">
    <text evidence="7">The sequence shown here is derived from an EMBL/GenBank/DDBJ whole genome shotgun (WGS) entry which is preliminary data.</text>
</comment>
<dbReference type="CDD" id="cd02440">
    <property type="entry name" value="AdoMet_MTases"/>
    <property type="match status" value="1"/>
</dbReference>
<evidence type="ECO:0000256" key="3">
    <source>
        <dbReference type="ARBA" id="ARBA00037882"/>
    </source>
</evidence>
<evidence type="ECO:0000259" key="5">
    <source>
        <dbReference type="Pfam" id="PF12867"/>
    </source>
</evidence>
<evidence type="ECO:0000259" key="6">
    <source>
        <dbReference type="Pfam" id="PF13847"/>
    </source>
</evidence>
<organism evidence="7 8">
    <name type="scientific">Zooshikella harenae</name>
    <dbReference type="NCBI Taxonomy" id="2827238"/>
    <lineage>
        <taxon>Bacteria</taxon>
        <taxon>Pseudomonadati</taxon>
        <taxon>Pseudomonadota</taxon>
        <taxon>Gammaproteobacteria</taxon>
        <taxon>Oceanospirillales</taxon>
        <taxon>Zooshikellaceae</taxon>
        <taxon>Zooshikella</taxon>
    </lineage>
</organism>
<dbReference type="Gene3D" id="3.40.50.150">
    <property type="entry name" value="Vaccinia Virus protein VP39"/>
    <property type="match status" value="1"/>
</dbReference>
<evidence type="ECO:0000313" key="7">
    <source>
        <dbReference type="EMBL" id="MBU2712967.1"/>
    </source>
</evidence>
<dbReference type="Gene3D" id="3.90.1580.10">
    <property type="entry name" value="paralog of FGE (formylglycine-generating enzyme)"/>
    <property type="match status" value="1"/>
</dbReference>
<proteinExistence type="predicted"/>
<dbReference type="SUPFAM" id="SSF56436">
    <property type="entry name" value="C-type lectin-like"/>
    <property type="match status" value="1"/>
</dbReference>
<dbReference type="Proteomes" id="UP000690515">
    <property type="component" value="Unassembled WGS sequence"/>
</dbReference>
<reference evidence="7 8" key="1">
    <citation type="submission" date="2021-04" db="EMBL/GenBank/DDBJ databases">
        <authorList>
            <person name="Pira H."/>
            <person name="Risdian C."/>
            <person name="Wink J."/>
        </authorList>
    </citation>
    <scope>NUCLEOTIDE SEQUENCE [LARGE SCALE GENOMIC DNA]</scope>
    <source>
        <strain evidence="7 8">WH53</strain>
    </source>
</reference>
<keyword evidence="1" id="KW-0560">Oxidoreductase</keyword>
<gene>
    <name evidence="7" type="primary">ovoA</name>
    <name evidence="7" type="ORF">KCG35_18005</name>
</gene>
<dbReference type="InterPro" id="IPR016187">
    <property type="entry name" value="CTDL_fold"/>
</dbReference>
<dbReference type="PANTHER" id="PTHR23150:SF26">
    <property type="entry name" value="GENERIC METHYLTRANSFERASE"/>
    <property type="match status" value="1"/>
</dbReference>
<dbReference type="Pfam" id="PF12867">
    <property type="entry name" value="DinB_2"/>
    <property type="match status" value="1"/>
</dbReference>
<keyword evidence="8" id="KW-1185">Reference proteome</keyword>
<comment type="pathway">
    <text evidence="3">Amino-acid biosynthesis; ergothioneine biosynthesis.</text>
</comment>
<name>A0ABS5ZFX6_9GAMM</name>
<dbReference type="RefSeq" id="WP_215821190.1">
    <property type="nucleotide sequence ID" value="NZ_JAGSOY010000056.1"/>
</dbReference>
<evidence type="ECO:0000256" key="1">
    <source>
        <dbReference type="ARBA" id="ARBA00023002"/>
    </source>
</evidence>
<dbReference type="InterPro" id="IPR027625">
    <property type="entry name" value="OvoA_Cterm"/>
</dbReference>
<dbReference type="Pfam" id="PF13847">
    <property type="entry name" value="Methyltransf_31"/>
    <property type="match status" value="1"/>
</dbReference>
<dbReference type="InterPro" id="IPR005532">
    <property type="entry name" value="SUMF_dom"/>
</dbReference>
<dbReference type="InterPro" id="IPR029063">
    <property type="entry name" value="SAM-dependent_MTases_sf"/>
</dbReference>
<feature type="domain" description="Sulfatase-modifying factor enzyme-like" evidence="4">
    <location>
        <begin position="208"/>
        <end position="458"/>
    </location>
</feature>
<keyword evidence="2" id="KW-0408">Iron</keyword>
<dbReference type="PANTHER" id="PTHR23150">
    <property type="entry name" value="SULFATASE MODIFYING FACTOR 1, 2"/>
    <property type="match status" value="1"/>
</dbReference>
<evidence type="ECO:0000259" key="4">
    <source>
        <dbReference type="Pfam" id="PF03781"/>
    </source>
</evidence>
<dbReference type="InterPro" id="IPR051043">
    <property type="entry name" value="Sulfatase_Mod_Factor_Kinase"/>
</dbReference>
<accession>A0ABS5ZFX6</accession>
<evidence type="ECO:0000256" key="2">
    <source>
        <dbReference type="ARBA" id="ARBA00023004"/>
    </source>
</evidence>
<feature type="domain" description="DinB-like" evidence="5">
    <location>
        <begin position="43"/>
        <end position="175"/>
    </location>
</feature>
<dbReference type="EMBL" id="JAGSOY010000056">
    <property type="protein sequence ID" value="MBU2712967.1"/>
    <property type="molecule type" value="Genomic_DNA"/>
</dbReference>
<dbReference type="InterPro" id="IPR024775">
    <property type="entry name" value="DinB-like"/>
</dbReference>
<dbReference type="InterPro" id="IPR042095">
    <property type="entry name" value="SUMF_sf"/>
</dbReference>
<sequence>MLSTQILEKPNIQDNFILTKTITLNGTNLSEKRKELLNYFHDTFSLYESIFDCLISDNVFYKRPNPLRHPLIFYYGHTAVFFINKLNVAGLISTRIDPKLESMLAIGVDEMSWDDLHDDHYDWPTPSQVKDYREKTRALVDQFIRTTDFSLPIDWQNPMWIILMGIEHERIHLETTSVLIRELPIQCVKPHPVWSNICLTSNNPPTNALLPVKGGPITLGKSKNNPLYGWDNEYGAYPTQVEDFKASKYLVSNKEFFDFVNANGYSQEKFWDKEGWQWVQSREHKLPTYWLKVGNNFKYRTMLEIIDMPWDWPVDVNHYEAKAFCNWKSAVLEKNIRLPTEAEWYTLRKLVDTDQPYWDNAPGNINLEYEMSACPVNRHAFANGFYDIIGNVWQWTETPIDCYEGFTVHPAYDDFSTPTFDGKHFVFKGGCWISTGNYAIKDSRYAFRRHFFQHAGLRYVEAAPLPTHHLNIYETDSIVSQYIEFHYGETYFNVPNFPVICAQHCKKIMEGRPKRRALDIGCAAGRASFELATVFDHVDAVDFSARIIQAPTNLQEHGCQRYTIQEEGELVTYKEVRLDEFGYHEIKDRVTFLQGDACNLAAKFTNYDLVFAGNLIDRLYEPAKFLNLIKDRICPGGLLVITSPYTWLTEFTKREYWLGGFKANTGESYTTLDSLRDHLTPDFYLLQKPIEIPFVIRETKRKYQHTLAEMSVWKKKD</sequence>
<dbReference type="InterPro" id="IPR025714">
    <property type="entry name" value="Methyltranfer_dom"/>
</dbReference>
<dbReference type="NCBIfam" id="TIGR04344">
    <property type="entry name" value="ovoA_Nterm"/>
    <property type="match status" value="1"/>
</dbReference>
<protein>
    <submittedName>
        <fullName evidence="7">5-histidylcysteine sulfoxide synthase</fullName>
    </submittedName>
</protein>
<dbReference type="Pfam" id="PF03781">
    <property type="entry name" value="FGE-sulfatase"/>
    <property type="match status" value="1"/>
</dbReference>
<dbReference type="InterPro" id="IPR027577">
    <property type="entry name" value="OvoA_Nterm"/>
</dbReference>
<feature type="domain" description="Methyltransferase" evidence="6">
    <location>
        <begin position="515"/>
        <end position="646"/>
    </location>
</feature>